<evidence type="ECO:0000313" key="1">
    <source>
        <dbReference type="EMBL" id="KAJ1088967.1"/>
    </source>
</evidence>
<proteinExistence type="predicted"/>
<protein>
    <submittedName>
        <fullName evidence="1">Uncharacterized protein</fullName>
    </submittedName>
</protein>
<reference evidence="1" key="1">
    <citation type="journal article" date="2022" name="bioRxiv">
        <title>Sequencing and chromosome-scale assembly of the giantPleurodeles waltlgenome.</title>
        <authorList>
            <person name="Brown T."/>
            <person name="Elewa A."/>
            <person name="Iarovenko S."/>
            <person name="Subramanian E."/>
            <person name="Araus A.J."/>
            <person name="Petzold A."/>
            <person name="Susuki M."/>
            <person name="Suzuki K.-i.T."/>
            <person name="Hayashi T."/>
            <person name="Toyoda A."/>
            <person name="Oliveira C."/>
            <person name="Osipova E."/>
            <person name="Leigh N.D."/>
            <person name="Simon A."/>
            <person name="Yun M.H."/>
        </authorList>
    </citation>
    <scope>NUCLEOTIDE SEQUENCE</scope>
    <source>
        <strain evidence="1">20211129_DDA</strain>
        <tissue evidence="1">Liver</tissue>
    </source>
</reference>
<gene>
    <name evidence="1" type="ORF">NDU88_002121</name>
</gene>
<name>A0AAV7LF71_PLEWA</name>
<sequence length="101" mass="11475">MSRRHPASLRLAIFMFIQFVILVAFGRAQLSSLDRILGQVVAIVGAQVEILKDLTHLENNLGALEQEATLDDTQTAQLQTARIRHVELLARLRVVDYRFYT</sequence>
<evidence type="ECO:0000313" key="2">
    <source>
        <dbReference type="Proteomes" id="UP001066276"/>
    </source>
</evidence>
<comment type="caution">
    <text evidence="1">The sequence shown here is derived from an EMBL/GenBank/DDBJ whole genome shotgun (WGS) entry which is preliminary data.</text>
</comment>
<accession>A0AAV7LF71</accession>
<organism evidence="1 2">
    <name type="scientific">Pleurodeles waltl</name>
    <name type="common">Iberian ribbed newt</name>
    <dbReference type="NCBI Taxonomy" id="8319"/>
    <lineage>
        <taxon>Eukaryota</taxon>
        <taxon>Metazoa</taxon>
        <taxon>Chordata</taxon>
        <taxon>Craniata</taxon>
        <taxon>Vertebrata</taxon>
        <taxon>Euteleostomi</taxon>
        <taxon>Amphibia</taxon>
        <taxon>Batrachia</taxon>
        <taxon>Caudata</taxon>
        <taxon>Salamandroidea</taxon>
        <taxon>Salamandridae</taxon>
        <taxon>Pleurodelinae</taxon>
        <taxon>Pleurodeles</taxon>
    </lineage>
</organism>
<dbReference type="EMBL" id="JANPWB010000015">
    <property type="protein sequence ID" value="KAJ1088967.1"/>
    <property type="molecule type" value="Genomic_DNA"/>
</dbReference>
<dbReference type="AlphaFoldDB" id="A0AAV7LF71"/>
<dbReference type="Proteomes" id="UP001066276">
    <property type="component" value="Chromosome 11"/>
</dbReference>
<keyword evidence="2" id="KW-1185">Reference proteome</keyword>